<organism evidence="1 2">
    <name type="scientific">Desulfofundulus salinus</name>
    <dbReference type="NCBI Taxonomy" id="2419843"/>
    <lineage>
        <taxon>Bacteria</taxon>
        <taxon>Bacillati</taxon>
        <taxon>Bacillota</taxon>
        <taxon>Clostridia</taxon>
        <taxon>Eubacteriales</taxon>
        <taxon>Peptococcaceae</taxon>
        <taxon>Desulfofundulus</taxon>
    </lineage>
</organism>
<evidence type="ECO:0000313" key="2">
    <source>
        <dbReference type="Proteomes" id="UP000271256"/>
    </source>
</evidence>
<gene>
    <name evidence="1" type="ORF">D7024_10680</name>
</gene>
<dbReference type="Proteomes" id="UP000271256">
    <property type="component" value="Unassembled WGS sequence"/>
</dbReference>
<name>A0A494WWD2_9FIRM</name>
<proteinExistence type="predicted"/>
<reference evidence="1 2" key="1">
    <citation type="submission" date="2018-10" db="EMBL/GenBank/DDBJ databases">
        <authorList>
            <person name="Grouzdev D.S."/>
            <person name="Krutkina M.S."/>
            <person name="Tourova T.P."/>
            <person name="Nazina T.N."/>
        </authorList>
    </citation>
    <scope>NUCLEOTIDE SEQUENCE [LARGE SCALE GENOMIC DNA]</scope>
    <source>
        <strain evidence="1 2">435</strain>
    </source>
</reference>
<sequence>MERAFNLVDKEKVIQPHHLPAHLHALAGENQLPDVKGFLAQVTVAFRQGKTLACDPSVILSG</sequence>
<dbReference type="AlphaFoldDB" id="A0A494WWD2"/>
<dbReference type="EMBL" id="RBWE01000001">
    <property type="protein sequence ID" value="RKO67381.1"/>
    <property type="molecule type" value="Genomic_DNA"/>
</dbReference>
<keyword evidence="2" id="KW-1185">Reference proteome</keyword>
<accession>A0A494WWD2</accession>
<comment type="caution">
    <text evidence="1">The sequence shown here is derived from an EMBL/GenBank/DDBJ whole genome shotgun (WGS) entry which is preliminary data.</text>
</comment>
<evidence type="ECO:0000313" key="1">
    <source>
        <dbReference type="EMBL" id="RKO67381.1"/>
    </source>
</evidence>
<protein>
    <submittedName>
        <fullName evidence="1">Uncharacterized protein</fullName>
    </submittedName>
</protein>